<reference evidence="7 8" key="1">
    <citation type="submission" date="2016-05" db="EMBL/GenBank/DDBJ databases">
        <title>Microbial solvent formation.</title>
        <authorList>
            <person name="Poehlein A."/>
            <person name="Montoya Solano J.D."/>
            <person name="Flitsch S."/>
            <person name="Krabben P."/>
            <person name="Duerre P."/>
            <person name="Daniel R."/>
        </authorList>
    </citation>
    <scope>NUCLEOTIDE SEQUENCE [LARGE SCALE GENOMIC DNA]</scope>
    <source>
        <strain evidence="7 8">DSM 2619</strain>
    </source>
</reference>
<keyword evidence="4 7" id="KW-0418">Kinase</keyword>
<dbReference type="Proteomes" id="UP000190890">
    <property type="component" value="Unassembled WGS sequence"/>
</dbReference>
<evidence type="ECO:0000256" key="3">
    <source>
        <dbReference type="ARBA" id="ARBA00022553"/>
    </source>
</evidence>
<keyword evidence="3" id="KW-0597">Phosphoprotein</keyword>
<organism evidence="7 8">
    <name type="scientific">Clostridium puniceum</name>
    <dbReference type="NCBI Taxonomy" id="29367"/>
    <lineage>
        <taxon>Bacteria</taxon>
        <taxon>Bacillati</taxon>
        <taxon>Bacillota</taxon>
        <taxon>Clostridia</taxon>
        <taxon>Eubacteriales</taxon>
        <taxon>Clostridiaceae</taxon>
        <taxon>Clostridium</taxon>
    </lineage>
</organism>
<dbReference type="InterPro" id="IPR003594">
    <property type="entry name" value="HATPase_dom"/>
</dbReference>
<dbReference type="InterPro" id="IPR004358">
    <property type="entry name" value="Sig_transdc_His_kin-like_C"/>
</dbReference>
<dbReference type="GO" id="GO:0000155">
    <property type="term" value="F:phosphorelay sensor kinase activity"/>
    <property type="evidence" value="ECO:0007669"/>
    <property type="project" value="TreeGrafter"/>
</dbReference>
<dbReference type="PANTHER" id="PTHR43547:SF2">
    <property type="entry name" value="HYBRID SIGNAL TRANSDUCTION HISTIDINE KINASE C"/>
    <property type="match status" value="1"/>
</dbReference>
<dbReference type="InterPro" id="IPR005467">
    <property type="entry name" value="His_kinase_dom"/>
</dbReference>
<accession>A0A1S8TEX9</accession>
<evidence type="ECO:0000256" key="1">
    <source>
        <dbReference type="ARBA" id="ARBA00000085"/>
    </source>
</evidence>
<evidence type="ECO:0000256" key="4">
    <source>
        <dbReference type="ARBA" id="ARBA00022777"/>
    </source>
</evidence>
<dbReference type="Gene3D" id="3.30.450.20">
    <property type="entry name" value="PAS domain"/>
    <property type="match status" value="1"/>
</dbReference>
<dbReference type="SMART" id="SM00387">
    <property type="entry name" value="HATPase_c"/>
    <property type="match status" value="1"/>
</dbReference>
<evidence type="ECO:0000259" key="6">
    <source>
        <dbReference type="PROSITE" id="PS50109"/>
    </source>
</evidence>
<dbReference type="Pfam" id="PF02518">
    <property type="entry name" value="HATPase_c"/>
    <property type="match status" value="1"/>
</dbReference>
<evidence type="ECO:0000256" key="2">
    <source>
        <dbReference type="ARBA" id="ARBA00012438"/>
    </source>
</evidence>
<name>A0A1S8TEX9_9CLOT</name>
<evidence type="ECO:0000256" key="5">
    <source>
        <dbReference type="ARBA" id="ARBA00023012"/>
    </source>
</evidence>
<dbReference type="AlphaFoldDB" id="A0A1S8TEX9"/>
<dbReference type="PANTHER" id="PTHR43547">
    <property type="entry name" value="TWO-COMPONENT HISTIDINE KINASE"/>
    <property type="match status" value="1"/>
</dbReference>
<keyword evidence="5" id="KW-0902">Two-component regulatory system</keyword>
<evidence type="ECO:0000313" key="7">
    <source>
        <dbReference type="EMBL" id="OOM76288.1"/>
    </source>
</evidence>
<comment type="catalytic activity">
    <reaction evidence="1">
        <text>ATP + protein L-histidine = ADP + protein N-phospho-L-histidine.</text>
        <dbReference type="EC" id="2.7.13.3"/>
    </reaction>
</comment>
<dbReference type="PRINTS" id="PR00344">
    <property type="entry name" value="BCTRLSENSOR"/>
</dbReference>
<dbReference type="PROSITE" id="PS50109">
    <property type="entry name" value="HIS_KIN"/>
    <property type="match status" value="1"/>
</dbReference>
<protein>
    <recommendedName>
        <fullName evidence="2">histidine kinase</fullName>
        <ecNumber evidence="2">2.7.13.3</ecNumber>
    </recommendedName>
</protein>
<dbReference type="Gene3D" id="1.10.287.130">
    <property type="match status" value="1"/>
</dbReference>
<dbReference type="STRING" id="29367.CLPUN_27890"/>
<dbReference type="CDD" id="cd00075">
    <property type="entry name" value="HATPase"/>
    <property type="match status" value="1"/>
</dbReference>
<dbReference type="InterPro" id="IPR036890">
    <property type="entry name" value="HATPase_C_sf"/>
</dbReference>
<dbReference type="Gene3D" id="3.30.565.10">
    <property type="entry name" value="Histidine kinase-like ATPase, C-terminal domain"/>
    <property type="match status" value="1"/>
</dbReference>
<dbReference type="EMBL" id="LZZM01000175">
    <property type="protein sequence ID" value="OOM76288.1"/>
    <property type="molecule type" value="Genomic_DNA"/>
</dbReference>
<dbReference type="EC" id="2.7.13.3" evidence="2"/>
<dbReference type="SUPFAM" id="SSF55874">
    <property type="entry name" value="ATPase domain of HSP90 chaperone/DNA topoisomerase II/histidine kinase"/>
    <property type="match status" value="1"/>
</dbReference>
<keyword evidence="8" id="KW-1185">Reference proteome</keyword>
<proteinExistence type="predicted"/>
<keyword evidence="7" id="KW-0808">Transferase</keyword>
<feature type="domain" description="Histidine kinase" evidence="6">
    <location>
        <begin position="150"/>
        <end position="376"/>
    </location>
</feature>
<gene>
    <name evidence="7" type="primary">kinA</name>
    <name evidence="7" type="ORF">CLPUN_27890</name>
</gene>
<comment type="caution">
    <text evidence="7">The sequence shown here is derived from an EMBL/GenBank/DDBJ whole genome shotgun (WGS) entry which is preliminary data.</text>
</comment>
<sequence length="390" mass="44839">MNLGGSTLLVKGGSVLIVNQHYITDSIIIIDENLIIKEVNNIFYEKFKPSKKREYQEYRELIRDSSLKSYEDLLTDLINKANTTRTNQSTQIKVIAKEVTYFEVQVNCVIVKGDYFGTIVFIKDITASKRNMELMIEKDRLMSLSQLIGGVAHNLKTPIMSVSGGLAIIKKDINKLDTYLGNYNNQDIKKLITEINLWNERGQAYLCYMTDIINAIKNQLKDFEQNKSESFIIENLIKDTILLMSYELKKNQCKLIQEINIDDSMKIVGDINSLIQVLDNLISNAISAVKYNRNVILSVYKENKNIIFSVSNEGNIIPDQVQKKIFKEMVTTKGKAGTGVGLYISKSIIKSRFEGDMYFKSDNEKTTFFIKIPIKEQKNEQRNEYSYNRR</sequence>
<evidence type="ECO:0000313" key="8">
    <source>
        <dbReference type="Proteomes" id="UP000190890"/>
    </source>
</evidence>